<keyword evidence="1" id="KW-1133">Transmembrane helix</keyword>
<sequence>MTAAMQLTGVVAALVVLVVCVLRVDLLRAGEHRVSVFGVYLLWAVFAFGVLLELLRGADLDWYEAAGLAGLLMHLGASRKHWRGCAPRDAQVRGQHG</sequence>
<keyword evidence="1" id="KW-0812">Transmembrane</keyword>
<reference evidence="2 3" key="1">
    <citation type="journal article" date="2016" name="Front. Microbiol.">
        <title>Genomic Resource of Rice Seed Associated Bacteria.</title>
        <authorList>
            <person name="Midha S."/>
            <person name="Bansal K."/>
            <person name="Sharma S."/>
            <person name="Kumar N."/>
            <person name="Patil P.P."/>
            <person name="Chaudhry V."/>
            <person name="Patil P.B."/>
        </authorList>
    </citation>
    <scope>NUCLEOTIDE SEQUENCE [LARGE SCALE GENOMIC DNA]</scope>
    <source>
        <strain evidence="2 3">NS331</strain>
    </source>
</reference>
<evidence type="ECO:0008006" key="4">
    <source>
        <dbReference type="Google" id="ProtNLM"/>
    </source>
</evidence>
<name>A0A147GZU7_9BURK</name>
<proteinExistence type="predicted"/>
<protein>
    <recommendedName>
        <fullName evidence="4">3TM holin</fullName>
    </recommendedName>
</protein>
<accession>A0A147GZU7</accession>
<evidence type="ECO:0000313" key="2">
    <source>
        <dbReference type="EMBL" id="KTT23231.1"/>
    </source>
</evidence>
<evidence type="ECO:0000256" key="1">
    <source>
        <dbReference type="SAM" id="Phobius"/>
    </source>
</evidence>
<evidence type="ECO:0000313" key="3">
    <source>
        <dbReference type="Proteomes" id="UP000072741"/>
    </source>
</evidence>
<dbReference type="EMBL" id="LDSL01000051">
    <property type="protein sequence ID" value="KTT23231.1"/>
    <property type="molecule type" value="Genomic_DNA"/>
</dbReference>
<comment type="caution">
    <text evidence="2">The sequence shown here is derived from an EMBL/GenBank/DDBJ whole genome shotgun (WGS) entry which is preliminary data.</text>
</comment>
<dbReference type="OrthoDB" id="8920055at2"/>
<organism evidence="2 3">
    <name type="scientific">Pseudacidovorax intermedius</name>
    <dbReference type="NCBI Taxonomy" id="433924"/>
    <lineage>
        <taxon>Bacteria</taxon>
        <taxon>Pseudomonadati</taxon>
        <taxon>Pseudomonadota</taxon>
        <taxon>Betaproteobacteria</taxon>
        <taxon>Burkholderiales</taxon>
        <taxon>Comamonadaceae</taxon>
        <taxon>Pseudacidovorax</taxon>
    </lineage>
</organism>
<dbReference type="RefSeq" id="WP_058641543.1">
    <property type="nucleotide sequence ID" value="NZ_LDSL01000051.1"/>
</dbReference>
<feature type="transmembrane region" description="Helical" evidence="1">
    <location>
        <begin position="33"/>
        <end position="55"/>
    </location>
</feature>
<dbReference type="AlphaFoldDB" id="A0A147GZU7"/>
<dbReference type="Proteomes" id="UP000072741">
    <property type="component" value="Unassembled WGS sequence"/>
</dbReference>
<keyword evidence="3" id="KW-1185">Reference proteome</keyword>
<gene>
    <name evidence="2" type="ORF">NS331_08420</name>
</gene>
<keyword evidence="1" id="KW-0472">Membrane</keyword>